<dbReference type="PROSITE" id="PS50042">
    <property type="entry name" value="CNMP_BINDING_3"/>
    <property type="match status" value="1"/>
</dbReference>
<protein>
    <submittedName>
        <fullName evidence="6">Crp/Fnr family transcriptional regulator</fullName>
    </submittedName>
</protein>
<organism evidence="6 7">
    <name type="scientific">Nannocystis punicea</name>
    <dbReference type="NCBI Taxonomy" id="2995304"/>
    <lineage>
        <taxon>Bacteria</taxon>
        <taxon>Pseudomonadati</taxon>
        <taxon>Myxococcota</taxon>
        <taxon>Polyangia</taxon>
        <taxon>Nannocystales</taxon>
        <taxon>Nannocystaceae</taxon>
        <taxon>Nannocystis</taxon>
    </lineage>
</organism>
<keyword evidence="7" id="KW-1185">Reference proteome</keyword>
<evidence type="ECO:0000259" key="5">
    <source>
        <dbReference type="PROSITE" id="PS51063"/>
    </source>
</evidence>
<gene>
    <name evidence="6" type="ORF">O0S08_37110</name>
</gene>
<dbReference type="CDD" id="cd00092">
    <property type="entry name" value="HTH_CRP"/>
    <property type="match status" value="1"/>
</dbReference>
<reference evidence="6" key="1">
    <citation type="submission" date="2022-11" db="EMBL/GenBank/DDBJ databases">
        <title>Minimal conservation of predation-associated metabolite biosynthetic gene clusters underscores biosynthetic potential of Myxococcota including descriptions for ten novel species: Archangium lansinium sp. nov., Myxococcus landrumus sp. nov., Nannocystis bai.</title>
        <authorList>
            <person name="Ahearne A."/>
            <person name="Stevens C."/>
            <person name="Dowd S."/>
        </authorList>
    </citation>
    <scope>NUCLEOTIDE SEQUENCE</scope>
    <source>
        <strain evidence="6">Fl3</strain>
    </source>
</reference>
<keyword evidence="1" id="KW-0805">Transcription regulation</keyword>
<dbReference type="Gene3D" id="2.60.120.10">
    <property type="entry name" value="Jelly Rolls"/>
    <property type="match status" value="1"/>
</dbReference>
<sequence>MHAKPVHDFFRRLAIGVLPPSSLAFLVEAADTRQHPPGSVIHSPGDPAEHVYLIHAGRIALGRRASPHRVITIDIRRSGDVVGEGCLWTATNWEDDAVVVAPALVTAFARACFRLFLDDHPGVERALMEQAIAHRDAALRRTFSVLNRSVRARLAAVLLDMGEQQGCRSQHRAVRLRQRELAALVGATRETIAVELQRLERDGFIVRRGEVIALLDLEGLQACACDAEPQPAPRARRSQAGGGSR</sequence>
<dbReference type="SUPFAM" id="SSF46785">
    <property type="entry name" value="Winged helix' DNA-binding domain"/>
    <property type="match status" value="1"/>
</dbReference>
<keyword evidence="3" id="KW-0804">Transcription</keyword>
<dbReference type="InterPro" id="IPR018490">
    <property type="entry name" value="cNMP-bd_dom_sf"/>
</dbReference>
<dbReference type="Gene3D" id="1.10.10.10">
    <property type="entry name" value="Winged helix-like DNA-binding domain superfamily/Winged helix DNA-binding domain"/>
    <property type="match status" value="1"/>
</dbReference>
<dbReference type="PANTHER" id="PTHR24567">
    <property type="entry name" value="CRP FAMILY TRANSCRIPTIONAL REGULATORY PROTEIN"/>
    <property type="match status" value="1"/>
</dbReference>
<dbReference type="SMART" id="SM00100">
    <property type="entry name" value="cNMP"/>
    <property type="match status" value="1"/>
</dbReference>
<dbReference type="RefSeq" id="WP_269034199.1">
    <property type="nucleotide sequence ID" value="NZ_CP114040.1"/>
</dbReference>
<evidence type="ECO:0000313" key="7">
    <source>
        <dbReference type="Proteomes" id="UP001164459"/>
    </source>
</evidence>
<dbReference type="InterPro" id="IPR036390">
    <property type="entry name" value="WH_DNA-bd_sf"/>
</dbReference>
<dbReference type="InterPro" id="IPR050397">
    <property type="entry name" value="Env_Response_Regulators"/>
</dbReference>
<dbReference type="InterPro" id="IPR012318">
    <property type="entry name" value="HTH_CRP"/>
</dbReference>
<dbReference type="SUPFAM" id="SSF51206">
    <property type="entry name" value="cAMP-binding domain-like"/>
    <property type="match status" value="1"/>
</dbReference>
<dbReference type="InterPro" id="IPR000595">
    <property type="entry name" value="cNMP-bd_dom"/>
</dbReference>
<dbReference type="Pfam" id="PF00027">
    <property type="entry name" value="cNMP_binding"/>
    <property type="match status" value="1"/>
</dbReference>
<dbReference type="InterPro" id="IPR014710">
    <property type="entry name" value="RmlC-like_jellyroll"/>
</dbReference>
<evidence type="ECO:0000313" key="6">
    <source>
        <dbReference type="EMBL" id="WAS91837.1"/>
    </source>
</evidence>
<feature type="domain" description="Cyclic nucleotide-binding" evidence="4">
    <location>
        <begin position="14"/>
        <end position="134"/>
    </location>
</feature>
<dbReference type="Proteomes" id="UP001164459">
    <property type="component" value="Chromosome"/>
</dbReference>
<accession>A0ABY7GY00</accession>
<dbReference type="CDD" id="cd00038">
    <property type="entry name" value="CAP_ED"/>
    <property type="match status" value="1"/>
</dbReference>
<proteinExistence type="predicted"/>
<keyword evidence="2" id="KW-0238">DNA-binding</keyword>
<evidence type="ECO:0000256" key="1">
    <source>
        <dbReference type="ARBA" id="ARBA00023015"/>
    </source>
</evidence>
<dbReference type="EMBL" id="CP114040">
    <property type="protein sequence ID" value="WAS91837.1"/>
    <property type="molecule type" value="Genomic_DNA"/>
</dbReference>
<dbReference type="InterPro" id="IPR036388">
    <property type="entry name" value="WH-like_DNA-bd_sf"/>
</dbReference>
<dbReference type="Pfam" id="PF13545">
    <property type="entry name" value="HTH_Crp_2"/>
    <property type="match status" value="1"/>
</dbReference>
<dbReference type="PROSITE" id="PS51063">
    <property type="entry name" value="HTH_CRP_2"/>
    <property type="match status" value="1"/>
</dbReference>
<evidence type="ECO:0000256" key="3">
    <source>
        <dbReference type="ARBA" id="ARBA00023163"/>
    </source>
</evidence>
<dbReference type="SMART" id="SM00419">
    <property type="entry name" value="HTH_CRP"/>
    <property type="match status" value="1"/>
</dbReference>
<name>A0ABY7GY00_9BACT</name>
<evidence type="ECO:0000259" key="4">
    <source>
        <dbReference type="PROSITE" id="PS50042"/>
    </source>
</evidence>
<evidence type="ECO:0000256" key="2">
    <source>
        <dbReference type="ARBA" id="ARBA00023125"/>
    </source>
</evidence>
<dbReference type="PANTHER" id="PTHR24567:SF74">
    <property type="entry name" value="HTH-TYPE TRANSCRIPTIONAL REGULATOR ARCR"/>
    <property type="match status" value="1"/>
</dbReference>
<feature type="domain" description="HTH crp-type" evidence="5">
    <location>
        <begin position="148"/>
        <end position="218"/>
    </location>
</feature>